<name>A0ACC1M4U5_9FUNG</name>
<dbReference type="EMBL" id="JANBVB010000180">
    <property type="protein sequence ID" value="KAJ2896641.1"/>
    <property type="molecule type" value="Genomic_DNA"/>
</dbReference>
<evidence type="ECO:0000313" key="2">
    <source>
        <dbReference type="Proteomes" id="UP001139981"/>
    </source>
</evidence>
<dbReference type="Proteomes" id="UP001139981">
    <property type="component" value="Unassembled WGS sequence"/>
</dbReference>
<protein>
    <submittedName>
        <fullName evidence="1">Uncharacterized protein</fullName>
    </submittedName>
</protein>
<keyword evidence="2" id="KW-1185">Reference proteome</keyword>
<reference evidence="1" key="1">
    <citation type="submission" date="2022-07" db="EMBL/GenBank/DDBJ databases">
        <title>Phylogenomic reconstructions and comparative analyses of Kickxellomycotina fungi.</title>
        <authorList>
            <person name="Reynolds N.K."/>
            <person name="Stajich J.E."/>
            <person name="Barry K."/>
            <person name="Grigoriev I.V."/>
            <person name="Crous P."/>
            <person name="Smith M.E."/>
        </authorList>
    </citation>
    <scope>NUCLEOTIDE SEQUENCE</scope>
    <source>
        <strain evidence="1">CBS 190363</strain>
    </source>
</reference>
<feature type="non-terminal residue" evidence="1">
    <location>
        <position position="145"/>
    </location>
</feature>
<gene>
    <name evidence="1" type="ORF">IWW38_001960</name>
</gene>
<evidence type="ECO:0000313" key="1">
    <source>
        <dbReference type="EMBL" id="KAJ2896641.1"/>
    </source>
</evidence>
<sequence>MTDADNIDDVHGFFQFANYSDSEDDDSLFVSSKPRTTEFDAHALNYTPKIDVDEWYDRSQTTTVVEWANTRSGMEEITFTVQSMYYKGQFSCAADICKQAVLAFAQKHESRLRVSSMRELIEIGAKSAMRIDSLDLLEFFHDWYG</sequence>
<accession>A0ACC1M4U5</accession>
<proteinExistence type="predicted"/>
<comment type="caution">
    <text evidence="1">The sequence shown here is derived from an EMBL/GenBank/DDBJ whole genome shotgun (WGS) entry which is preliminary data.</text>
</comment>
<organism evidence="1 2">
    <name type="scientific">Coemansia aciculifera</name>
    <dbReference type="NCBI Taxonomy" id="417176"/>
    <lineage>
        <taxon>Eukaryota</taxon>
        <taxon>Fungi</taxon>
        <taxon>Fungi incertae sedis</taxon>
        <taxon>Zoopagomycota</taxon>
        <taxon>Kickxellomycotina</taxon>
        <taxon>Kickxellomycetes</taxon>
        <taxon>Kickxellales</taxon>
        <taxon>Kickxellaceae</taxon>
        <taxon>Coemansia</taxon>
    </lineage>
</organism>